<evidence type="ECO:0000313" key="2">
    <source>
        <dbReference type="Proteomes" id="UP001057402"/>
    </source>
</evidence>
<dbReference type="Proteomes" id="UP001057402">
    <property type="component" value="Chromosome 4"/>
</dbReference>
<sequence>MGGLTSNRKRHDEFLSLHNGRDFCHLYSPEFRAFKKARFGVSIRSPEPQKEVQHVRTVSRVLQYPEVGSRLRRENLGPVRSTKFGSLLPVMSRENGRERDDSMGNFLMAQFNRAKASAFGTFRFLGGEKEKQVIDLVDEDGNERTRRKGCEEVPVVVDLCVEEIGGAEVVEETDERGRSAGSGSDYKLKDRDVAIMGNVGQESVVSELTNGNMTGLKDAEKMLGFLSLSKDGVEVLSKSAYKKLLEDAQRHDARIDFLDSQIKFNEEKWSSLQELRSGRKAEKEVPKEPFIPLTKEEEAEVSAAFSGSRRQVLVVHENSNIVITGELLQCLQPCSWLNDEVINVYLELLKEREKREPKKYLNCHFFNTFFYKKLIGSRNGYDYKSVRRWTSQRKLGYNLVECDKIFVPIHKEIHWCLAVINKTDQKFQYLDSLGGRDGQVLKVLAQYYLDEVKDKNGKDVDVSSWDQEFVEGLPEQENGFDCGMFMIKYADFYSRGLDLCFSQEHMPYFRLRTAKEILRLRAD</sequence>
<keyword evidence="2" id="KW-1185">Reference proteome</keyword>
<accession>A0ACB9RJ87</accession>
<reference evidence="2" key="1">
    <citation type="journal article" date="2023" name="Front. Plant Sci.">
        <title>Chromosomal-level genome assembly of Melastoma candidum provides insights into trichome evolution.</title>
        <authorList>
            <person name="Zhong Y."/>
            <person name="Wu W."/>
            <person name="Sun C."/>
            <person name="Zou P."/>
            <person name="Liu Y."/>
            <person name="Dai S."/>
            <person name="Zhou R."/>
        </authorList>
    </citation>
    <scope>NUCLEOTIDE SEQUENCE [LARGE SCALE GENOMIC DNA]</scope>
</reference>
<protein>
    <submittedName>
        <fullName evidence="1">Uncharacterized protein</fullName>
    </submittedName>
</protein>
<gene>
    <name evidence="1" type="ORF">MLD38_016346</name>
</gene>
<organism evidence="1 2">
    <name type="scientific">Melastoma candidum</name>
    <dbReference type="NCBI Taxonomy" id="119954"/>
    <lineage>
        <taxon>Eukaryota</taxon>
        <taxon>Viridiplantae</taxon>
        <taxon>Streptophyta</taxon>
        <taxon>Embryophyta</taxon>
        <taxon>Tracheophyta</taxon>
        <taxon>Spermatophyta</taxon>
        <taxon>Magnoliopsida</taxon>
        <taxon>eudicotyledons</taxon>
        <taxon>Gunneridae</taxon>
        <taxon>Pentapetalae</taxon>
        <taxon>rosids</taxon>
        <taxon>malvids</taxon>
        <taxon>Myrtales</taxon>
        <taxon>Melastomataceae</taxon>
        <taxon>Melastomatoideae</taxon>
        <taxon>Melastomateae</taxon>
        <taxon>Melastoma</taxon>
    </lineage>
</organism>
<evidence type="ECO:0000313" key="1">
    <source>
        <dbReference type="EMBL" id="KAI4378929.1"/>
    </source>
</evidence>
<dbReference type="EMBL" id="CM042883">
    <property type="protein sequence ID" value="KAI4378929.1"/>
    <property type="molecule type" value="Genomic_DNA"/>
</dbReference>
<proteinExistence type="predicted"/>
<comment type="caution">
    <text evidence="1">The sequence shown here is derived from an EMBL/GenBank/DDBJ whole genome shotgun (WGS) entry which is preliminary data.</text>
</comment>
<name>A0ACB9RJ87_9MYRT</name>